<comment type="similarity">
    <text evidence="1">Belongs to the MinE family.</text>
</comment>
<evidence type="ECO:0000256" key="1">
    <source>
        <dbReference type="ARBA" id="ARBA00008168"/>
    </source>
</evidence>
<dbReference type="Pfam" id="PF03776">
    <property type="entry name" value="MinE"/>
    <property type="match status" value="1"/>
</dbReference>
<dbReference type="Gene3D" id="3.30.1070.10">
    <property type="entry name" value="Cell division topological specificity factor MinE"/>
    <property type="match status" value="1"/>
</dbReference>
<feature type="compositionally biased region" description="Basic and acidic residues" evidence="2">
    <location>
        <begin position="238"/>
        <end position="250"/>
    </location>
</feature>
<organism evidence="3 4">
    <name type="scientific">Adiantum capillus-veneris</name>
    <name type="common">Maidenhair fern</name>
    <dbReference type="NCBI Taxonomy" id="13818"/>
    <lineage>
        <taxon>Eukaryota</taxon>
        <taxon>Viridiplantae</taxon>
        <taxon>Streptophyta</taxon>
        <taxon>Embryophyta</taxon>
        <taxon>Tracheophyta</taxon>
        <taxon>Polypodiopsida</taxon>
        <taxon>Polypodiidae</taxon>
        <taxon>Polypodiales</taxon>
        <taxon>Pteridineae</taxon>
        <taxon>Pteridaceae</taxon>
        <taxon>Vittarioideae</taxon>
        <taxon>Adiantum</taxon>
    </lineage>
</organism>
<dbReference type="EMBL" id="JABFUD020000002">
    <property type="protein sequence ID" value="KAI5082799.1"/>
    <property type="molecule type" value="Genomic_DNA"/>
</dbReference>
<evidence type="ECO:0000256" key="2">
    <source>
        <dbReference type="SAM" id="MobiDB-lite"/>
    </source>
</evidence>
<feature type="compositionally biased region" description="Basic and acidic residues" evidence="2">
    <location>
        <begin position="190"/>
        <end position="207"/>
    </location>
</feature>
<dbReference type="InterPro" id="IPR036707">
    <property type="entry name" value="MinE_sf"/>
</dbReference>
<accession>A0A9D4VAJ7</accession>
<dbReference type="Proteomes" id="UP000886520">
    <property type="component" value="Chromosome 3"/>
</dbReference>
<sequence>MGDLRLLNSSSCSSSRALLPFSAGSLKGCECILVHRDVQKGGTTRSNLQPSGSPLSSSYPQRNFQLRALLNDRRSSFSYRAGEEGHITKDEDDLNILERLSLAWRVLFPKKKKLSSPAEIAKHRLKMILISDRCSVNDNAKRKIVSNIVGALANFVEIESQDCVRLNVSADPDLGTVYSVSVPVRRVKPEYQDNGDDVRDGELRDGELNPSTQEKFEFPAMEVGQLEMSVSTPQEGDAYSRFKGVQDVEG</sequence>
<dbReference type="AlphaFoldDB" id="A0A9D4VAJ7"/>
<feature type="region of interest" description="Disordered" evidence="2">
    <location>
        <begin position="190"/>
        <end position="211"/>
    </location>
</feature>
<feature type="region of interest" description="Disordered" evidence="2">
    <location>
        <begin position="229"/>
        <end position="250"/>
    </location>
</feature>
<dbReference type="PANTHER" id="PTHR33404:SF2">
    <property type="entry name" value="CELL DIVISION TOPOLOGICAL SPECIFICITY FACTOR HOMOLOG, CHLOROPLASTIC"/>
    <property type="match status" value="1"/>
</dbReference>
<evidence type="ECO:0000313" key="3">
    <source>
        <dbReference type="EMBL" id="KAI5082799.1"/>
    </source>
</evidence>
<evidence type="ECO:0000313" key="4">
    <source>
        <dbReference type="Proteomes" id="UP000886520"/>
    </source>
</evidence>
<keyword evidence="4" id="KW-1185">Reference proteome</keyword>
<dbReference type="OrthoDB" id="1606438at2759"/>
<name>A0A9D4VAJ7_ADICA</name>
<dbReference type="GO" id="GO:0051301">
    <property type="term" value="P:cell division"/>
    <property type="evidence" value="ECO:0007669"/>
    <property type="project" value="InterPro"/>
</dbReference>
<protein>
    <submittedName>
        <fullName evidence="3">Uncharacterized protein</fullName>
    </submittedName>
</protein>
<reference evidence="3" key="1">
    <citation type="submission" date="2021-01" db="EMBL/GenBank/DDBJ databases">
        <title>Adiantum capillus-veneris genome.</title>
        <authorList>
            <person name="Fang Y."/>
            <person name="Liao Q."/>
        </authorList>
    </citation>
    <scope>NUCLEOTIDE SEQUENCE</scope>
    <source>
        <strain evidence="3">H3</strain>
        <tissue evidence="3">Leaf</tissue>
    </source>
</reference>
<dbReference type="PANTHER" id="PTHR33404">
    <property type="entry name" value="CELL DIVISION TOPOLOGICAL SPECIFICITY FACTOR HOMOLOG, CHLOROPLASTIC"/>
    <property type="match status" value="1"/>
</dbReference>
<comment type="caution">
    <text evidence="3">The sequence shown here is derived from an EMBL/GenBank/DDBJ whole genome shotgun (WGS) entry which is preliminary data.</text>
</comment>
<gene>
    <name evidence="3" type="ORF">GOP47_0002542</name>
</gene>
<dbReference type="InterPro" id="IPR005527">
    <property type="entry name" value="MinE"/>
</dbReference>
<dbReference type="GO" id="GO:0010020">
    <property type="term" value="P:chloroplast fission"/>
    <property type="evidence" value="ECO:0007669"/>
    <property type="project" value="TreeGrafter"/>
</dbReference>
<proteinExistence type="inferred from homology"/>